<keyword evidence="2" id="KW-0812">Transmembrane</keyword>
<feature type="compositionally biased region" description="Basic and acidic residues" evidence="1">
    <location>
        <begin position="10"/>
        <end position="29"/>
    </location>
</feature>
<organism evidence="3 4">
    <name type="scientific">Streptomyces olivaceus</name>
    <dbReference type="NCBI Taxonomy" id="47716"/>
    <lineage>
        <taxon>Bacteria</taxon>
        <taxon>Bacillati</taxon>
        <taxon>Actinomycetota</taxon>
        <taxon>Actinomycetes</taxon>
        <taxon>Kitasatosporales</taxon>
        <taxon>Streptomycetaceae</taxon>
        <taxon>Streptomyces</taxon>
    </lineage>
</organism>
<proteinExistence type="predicted"/>
<protein>
    <submittedName>
        <fullName evidence="3">Uncharacterized protein</fullName>
    </submittedName>
</protein>
<keyword evidence="4" id="KW-1185">Reference proteome</keyword>
<evidence type="ECO:0000256" key="2">
    <source>
        <dbReference type="SAM" id="Phobius"/>
    </source>
</evidence>
<gene>
    <name evidence="3" type="ORF">KVH32_20635</name>
</gene>
<dbReference type="RefSeq" id="WP_224310343.1">
    <property type="nucleotide sequence ID" value="NZ_JAHSST010000007.1"/>
</dbReference>
<keyword evidence="2" id="KW-1133">Transmembrane helix</keyword>
<feature type="transmembrane region" description="Helical" evidence="2">
    <location>
        <begin position="66"/>
        <end position="87"/>
    </location>
</feature>
<keyword evidence="2" id="KW-0472">Membrane</keyword>
<accession>A0ABS7W6F5</accession>
<evidence type="ECO:0000313" key="3">
    <source>
        <dbReference type="EMBL" id="MBZ6153546.1"/>
    </source>
</evidence>
<name>A0ABS7W6F5_STROV</name>
<dbReference type="Proteomes" id="UP000758701">
    <property type="component" value="Unassembled WGS sequence"/>
</dbReference>
<dbReference type="EMBL" id="JAHSTP010000007">
    <property type="protein sequence ID" value="MBZ6153546.1"/>
    <property type="molecule type" value="Genomic_DNA"/>
</dbReference>
<evidence type="ECO:0000313" key="4">
    <source>
        <dbReference type="Proteomes" id="UP000758701"/>
    </source>
</evidence>
<evidence type="ECO:0000256" key="1">
    <source>
        <dbReference type="SAM" id="MobiDB-lite"/>
    </source>
</evidence>
<feature type="region of interest" description="Disordered" evidence="1">
    <location>
        <begin position="1"/>
        <end position="52"/>
    </location>
</feature>
<sequence length="88" mass="9891">MTHDGGLPYEECRRAQRLAPRRDRDRDRAPLSPGYALPPFHPAHPPKPVPKHRALPWRRHRRLDGAAVSGLLTVLCVATLLVTITVAF</sequence>
<comment type="caution">
    <text evidence="3">The sequence shown here is derived from an EMBL/GenBank/DDBJ whole genome shotgun (WGS) entry which is preliminary data.</text>
</comment>
<reference evidence="3 4" key="1">
    <citation type="submission" date="2021-06" db="EMBL/GenBank/DDBJ databases">
        <title>Ecological speciation of a Streptomyces species isolated from different habitats and geographic origins.</title>
        <authorList>
            <person name="Wang J."/>
        </authorList>
    </citation>
    <scope>NUCLEOTIDE SEQUENCE [LARGE SCALE GENOMIC DNA]</scope>
    <source>
        <strain evidence="3 4">FXJ8.012</strain>
    </source>
</reference>
<feature type="compositionally biased region" description="Pro residues" evidence="1">
    <location>
        <begin position="39"/>
        <end position="48"/>
    </location>
</feature>